<evidence type="ECO:0000313" key="4">
    <source>
        <dbReference type="Proteomes" id="UP001598300"/>
    </source>
</evidence>
<organism evidence="3 4">
    <name type="scientific">Streptomyces bacillaris</name>
    <dbReference type="NCBI Taxonomy" id="68179"/>
    <lineage>
        <taxon>Bacteria</taxon>
        <taxon>Bacillati</taxon>
        <taxon>Actinomycetota</taxon>
        <taxon>Actinomycetes</taxon>
        <taxon>Kitasatosporales</taxon>
        <taxon>Streptomycetaceae</taxon>
        <taxon>Streptomyces</taxon>
    </lineage>
</organism>
<dbReference type="RefSeq" id="WP_338063403.1">
    <property type="nucleotide sequence ID" value="NZ_JBHVRE010000007.1"/>
</dbReference>
<comment type="caution">
    <text evidence="3">The sequence shown here is derived from an EMBL/GenBank/DDBJ whole genome shotgun (WGS) entry which is preliminary data.</text>
</comment>
<dbReference type="EMBL" id="JBHXPM010000056">
    <property type="protein sequence ID" value="MFD3961384.1"/>
    <property type="molecule type" value="Genomic_DNA"/>
</dbReference>
<keyword evidence="2" id="KW-1133">Transmembrane helix</keyword>
<evidence type="ECO:0000256" key="1">
    <source>
        <dbReference type="SAM" id="MobiDB-lite"/>
    </source>
</evidence>
<accession>A0ABW6E8A1</accession>
<feature type="transmembrane region" description="Helical" evidence="2">
    <location>
        <begin position="31"/>
        <end position="49"/>
    </location>
</feature>
<dbReference type="Proteomes" id="UP001598300">
    <property type="component" value="Unassembled WGS sequence"/>
</dbReference>
<feature type="region of interest" description="Disordered" evidence="1">
    <location>
        <begin position="1"/>
        <end position="22"/>
    </location>
</feature>
<evidence type="ECO:0000313" key="3">
    <source>
        <dbReference type="EMBL" id="MFD3961384.1"/>
    </source>
</evidence>
<reference evidence="3 4" key="1">
    <citation type="submission" date="2024-09" db="EMBL/GenBank/DDBJ databases">
        <title>The Natural Products Discovery Center: Release of the First 8490 Sequenced Strains for Exploring Actinobacteria Biosynthetic Diversity.</title>
        <authorList>
            <person name="Kalkreuter E."/>
            <person name="Kautsar S.A."/>
            <person name="Yang D."/>
            <person name="Bader C.D."/>
            <person name="Teijaro C.N."/>
            <person name="Fluegel L."/>
            <person name="Davis C.M."/>
            <person name="Simpson J.R."/>
            <person name="Lauterbach L."/>
            <person name="Steele A.D."/>
            <person name="Gui C."/>
            <person name="Meng S."/>
            <person name="Li G."/>
            <person name="Viehrig K."/>
            <person name="Ye F."/>
            <person name="Su P."/>
            <person name="Kiefer A.F."/>
            <person name="Nichols A."/>
            <person name="Cepeda A.J."/>
            <person name="Yan W."/>
            <person name="Fan B."/>
            <person name="Jiang Y."/>
            <person name="Adhikari A."/>
            <person name="Zheng C.-J."/>
            <person name="Schuster L."/>
            <person name="Cowan T.M."/>
            <person name="Smanski M.J."/>
            <person name="Chevrette M.G."/>
            <person name="De Carvalho L.P.S."/>
            <person name="Shen B."/>
        </authorList>
    </citation>
    <scope>NUCLEOTIDE SEQUENCE [LARGE SCALE GENOMIC DNA]</scope>
    <source>
        <strain evidence="3 4">NPDC058584</strain>
    </source>
</reference>
<protein>
    <recommendedName>
        <fullName evidence="5">ABC transporter permease</fullName>
    </recommendedName>
</protein>
<gene>
    <name evidence="3" type="ORF">ACFWR3_35545</name>
</gene>
<keyword evidence="4" id="KW-1185">Reference proteome</keyword>
<sequence length="63" mass="6543">MSLDVRAPALATGPVPALPPAARPPSLRGRALAVVAPAALTVVLGLWGIRRQNTLWGDEAVTY</sequence>
<keyword evidence="2" id="KW-0472">Membrane</keyword>
<proteinExistence type="predicted"/>
<evidence type="ECO:0000256" key="2">
    <source>
        <dbReference type="SAM" id="Phobius"/>
    </source>
</evidence>
<keyword evidence="2" id="KW-0812">Transmembrane</keyword>
<evidence type="ECO:0008006" key="5">
    <source>
        <dbReference type="Google" id="ProtNLM"/>
    </source>
</evidence>
<name>A0ABW6E8A1_9ACTN</name>